<dbReference type="PROSITE" id="PS50600">
    <property type="entry name" value="ULP_PROTEASE"/>
    <property type="match status" value="1"/>
</dbReference>
<dbReference type="InterPro" id="IPR038765">
    <property type="entry name" value="Papain-like_cys_pep_sf"/>
</dbReference>
<feature type="region of interest" description="Disordered" evidence="5">
    <location>
        <begin position="1"/>
        <end position="45"/>
    </location>
</feature>
<evidence type="ECO:0000313" key="7">
    <source>
        <dbReference type="EMBL" id="KAK7508833.1"/>
    </source>
</evidence>
<keyword evidence="3" id="KW-0378">Hydrolase</keyword>
<evidence type="ECO:0000256" key="2">
    <source>
        <dbReference type="ARBA" id="ARBA00022670"/>
    </source>
</evidence>
<organism evidence="7 8">
    <name type="scientific">Phyllosticta citriasiana</name>
    <dbReference type="NCBI Taxonomy" id="595635"/>
    <lineage>
        <taxon>Eukaryota</taxon>
        <taxon>Fungi</taxon>
        <taxon>Dikarya</taxon>
        <taxon>Ascomycota</taxon>
        <taxon>Pezizomycotina</taxon>
        <taxon>Dothideomycetes</taxon>
        <taxon>Dothideomycetes incertae sedis</taxon>
        <taxon>Botryosphaeriales</taxon>
        <taxon>Phyllostictaceae</taxon>
        <taxon>Phyllosticta</taxon>
    </lineage>
</organism>
<evidence type="ECO:0000256" key="5">
    <source>
        <dbReference type="SAM" id="MobiDB-lite"/>
    </source>
</evidence>
<comment type="caution">
    <text evidence="7">The sequence shown here is derived from an EMBL/GenBank/DDBJ whole genome shotgun (WGS) entry which is preliminary data.</text>
</comment>
<dbReference type="Pfam" id="PF02902">
    <property type="entry name" value="Peptidase_C48"/>
    <property type="match status" value="1"/>
</dbReference>
<dbReference type="Gene3D" id="3.40.395.10">
    <property type="entry name" value="Adenoviral Proteinase, Chain A"/>
    <property type="match status" value="1"/>
</dbReference>
<proteinExistence type="inferred from homology"/>
<dbReference type="InterPro" id="IPR003653">
    <property type="entry name" value="Peptidase_C48_C"/>
</dbReference>
<gene>
    <name evidence="7" type="ORF">IWZ03DRAFT_391176</name>
</gene>
<dbReference type="Proteomes" id="UP001363622">
    <property type="component" value="Unassembled WGS sequence"/>
</dbReference>
<evidence type="ECO:0000256" key="1">
    <source>
        <dbReference type="ARBA" id="ARBA00005234"/>
    </source>
</evidence>
<keyword evidence="2" id="KW-0645">Protease</keyword>
<feature type="domain" description="Ubiquitin-like protease family profile" evidence="6">
    <location>
        <begin position="1"/>
        <end position="188"/>
    </location>
</feature>
<reference evidence="7 8" key="1">
    <citation type="submission" date="2024-04" db="EMBL/GenBank/DDBJ databases">
        <title>Phyllosticta paracitricarpa is synonymous to the EU quarantine fungus P. citricarpa based on phylogenomic analyses.</title>
        <authorList>
            <consortium name="Lawrence Berkeley National Laboratory"/>
            <person name="Van Ingen-Buijs V.A."/>
            <person name="Van Westerhoven A.C."/>
            <person name="Haridas S."/>
            <person name="Skiadas P."/>
            <person name="Martin F."/>
            <person name="Groenewald J.Z."/>
            <person name="Crous P.W."/>
            <person name="Seidl M.F."/>
        </authorList>
    </citation>
    <scope>NUCLEOTIDE SEQUENCE [LARGE SCALE GENOMIC DNA]</scope>
    <source>
        <strain evidence="7 8">CBS 123371</strain>
    </source>
</reference>
<comment type="similarity">
    <text evidence="1">Belongs to the peptidase C48 family.</text>
</comment>
<accession>A0ABR1KA91</accession>
<feature type="coiled-coil region" evidence="4">
    <location>
        <begin position="314"/>
        <end position="365"/>
    </location>
</feature>
<evidence type="ECO:0000256" key="3">
    <source>
        <dbReference type="ARBA" id="ARBA00022801"/>
    </source>
</evidence>
<evidence type="ECO:0000259" key="6">
    <source>
        <dbReference type="PROSITE" id="PS50600"/>
    </source>
</evidence>
<name>A0ABR1KA91_9PEZI</name>
<sequence length="388" mass="43226">MPALGRAKSDFVQTSALGPLRPAEPPTSIAPSSRQDHIDTKKSNLPDVSRLADGKWISDNEIWAVLNRVADLGCRFVAISPPRDGDWDKWSRSQTRPFSVDSGDFLLVAPLCRQSHWILPSMDLDTQHIQIFDSLYLQGAPYPTIGHAILRACGIHTCSQKAFFARDSPQQEGSADCGVFVLAECLYLLARRTVPKAINAKVWRRILQIFLTEEAVDVAAMTPLVPDANEISAVNLIAWYRSAKQALQSMEEHENAAFDGSGVVGQICTMAKLHSKLLDDKETRAQDQVKKRQAIMDQLTDVTVKPNPKDATVVKELRDSIAMEEKKVQAVVEEKARRREQACQLERVEQAVQQMRLELGQAATRLRTKITSVQSLMEDIGRCVGQED</sequence>
<protein>
    <recommendedName>
        <fullName evidence="6">Ubiquitin-like protease family profile domain-containing protein</fullName>
    </recommendedName>
</protein>
<evidence type="ECO:0000256" key="4">
    <source>
        <dbReference type="SAM" id="Coils"/>
    </source>
</evidence>
<keyword evidence="4" id="KW-0175">Coiled coil</keyword>
<dbReference type="EMBL" id="JBBPHU010000024">
    <property type="protein sequence ID" value="KAK7508833.1"/>
    <property type="molecule type" value="Genomic_DNA"/>
</dbReference>
<dbReference type="SUPFAM" id="SSF54001">
    <property type="entry name" value="Cysteine proteinases"/>
    <property type="match status" value="1"/>
</dbReference>
<keyword evidence="8" id="KW-1185">Reference proteome</keyword>
<feature type="compositionally biased region" description="Basic and acidic residues" evidence="5">
    <location>
        <begin position="34"/>
        <end position="45"/>
    </location>
</feature>
<evidence type="ECO:0000313" key="8">
    <source>
        <dbReference type="Proteomes" id="UP001363622"/>
    </source>
</evidence>